<dbReference type="PANTHER" id="PTHR42794:SF1">
    <property type="entry name" value="HEMIN IMPORT ATP-BINDING PROTEIN HMUV"/>
    <property type="match status" value="1"/>
</dbReference>
<dbReference type="Proteomes" id="UP000249590">
    <property type="component" value="Unassembled WGS sequence"/>
</dbReference>
<keyword evidence="3" id="KW-0547">Nucleotide-binding</keyword>
<evidence type="ECO:0000313" key="9">
    <source>
        <dbReference type="Proteomes" id="UP000249590"/>
    </source>
</evidence>
<evidence type="ECO:0000256" key="1">
    <source>
        <dbReference type="ARBA" id="ARBA00005417"/>
    </source>
</evidence>
<keyword evidence="5" id="KW-1278">Translocase</keyword>
<keyword evidence="9" id="KW-1185">Reference proteome</keyword>
<accession>A0A8B2NU80</accession>
<evidence type="ECO:0000256" key="5">
    <source>
        <dbReference type="ARBA" id="ARBA00022967"/>
    </source>
</evidence>
<evidence type="ECO:0000256" key="3">
    <source>
        <dbReference type="ARBA" id="ARBA00022741"/>
    </source>
</evidence>
<evidence type="ECO:0000256" key="6">
    <source>
        <dbReference type="ARBA" id="ARBA00037066"/>
    </source>
</evidence>
<dbReference type="GO" id="GO:0005524">
    <property type="term" value="F:ATP binding"/>
    <property type="evidence" value="ECO:0007669"/>
    <property type="project" value="UniProtKB-KW"/>
</dbReference>
<comment type="similarity">
    <text evidence="1">Belongs to the ABC transporter superfamily.</text>
</comment>
<comment type="caution">
    <text evidence="8">The sequence shown here is derived from an EMBL/GenBank/DDBJ whole genome shotgun (WGS) entry which is preliminary data.</text>
</comment>
<dbReference type="OrthoDB" id="9805601at2"/>
<dbReference type="PROSITE" id="PS00211">
    <property type="entry name" value="ABC_TRANSPORTER_1"/>
    <property type="match status" value="1"/>
</dbReference>
<evidence type="ECO:0000256" key="4">
    <source>
        <dbReference type="ARBA" id="ARBA00022840"/>
    </source>
</evidence>
<dbReference type="EMBL" id="QHHQ01000004">
    <property type="protein sequence ID" value="RAH99889.1"/>
    <property type="molecule type" value="Genomic_DNA"/>
</dbReference>
<name>A0A8B2NU80_9HYPH</name>
<keyword evidence="4" id="KW-0067">ATP-binding</keyword>
<dbReference type="AlphaFoldDB" id="A0A8B2NU80"/>
<reference evidence="8 9" key="1">
    <citation type="submission" date="2018-05" db="EMBL/GenBank/DDBJ databases">
        <title>Acuticoccus sediminis sp. nov., isolated from deep-sea sediment of Indian Ocean.</title>
        <authorList>
            <person name="Liu X."/>
            <person name="Lai Q."/>
            <person name="Du Y."/>
            <person name="Sun F."/>
            <person name="Zhang X."/>
            <person name="Wang S."/>
            <person name="Shao Z."/>
        </authorList>
    </citation>
    <scope>NUCLEOTIDE SEQUENCE [LARGE SCALE GENOMIC DNA]</scope>
    <source>
        <strain evidence="8 9">PTG4-2</strain>
    </source>
</reference>
<evidence type="ECO:0000313" key="8">
    <source>
        <dbReference type="EMBL" id="RAH99889.1"/>
    </source>
</evidence>
<gene>
    <name evidence="8" type="ORF">DLJ53_19295</name>
</gene>
<keyword evidence="2" id="KW-0813">Transport</keyword>
<dbReference type="PROSITE" id="PS50893">
    <property type="entry name" value="ABC_TRANSPORTER_2"/>
    <property type="match status" value="1"/>
</dbReference>
<dbReference type="GO" id="GO:0016887">
    <property type="term" value="F:ATP hydrolysis activity"/>
    <property type="evidence" value="ECO:0007669"/>
    <property type="project" value="InterPro"/>
</dbReference>
<organism evidence="8 9">
    <name type="scientific">Acuticoccus sediminis</name>
    <dbReference type="NCBI Taxonomy" id="2184697"/>
    <lineage>
        <taxon>Bacteria</taxon>
        <taxon>Pseudomonadati</taxon>
        <taxon>Pseudomonadota</taxon>
        <taxon>Alphaproteobacteria</taxon>
        <taxon>Hyphomicrobiales</taxon>
        <taxon>Amorphaceae</taxon>
        <taxon>Acuticoccus</taxon>
    </lineage>
</organism>
<dbReference type="InterPro" id="IPR017871">
    <property type="entry name" value="ABC_transporter-like_CS"/>
</dbReference>
<sequence>MTLEARDVDVVRGGRAVLSGVNLTLRPGEFVGLIGPNGAGKSSLVEVLAGLARPARGVVAIDGRPLCALRPRMLARTVAYLAQGATIDWPIRVAEVVALGRLPHGERAGAVSAAVDRAMAAADVLALAGRRADALSGGERMRVLLARALAVEAPFLFADEPLTALDPFHQLHAMELLRRTARGGAAVTVVLHDLALATRFCDRVVLLSDGGVAADGPPETVLTDARIAAAYGVSVVRGAVGDERYILPWAPTPTPTTGKG</sequence>
<evidence type="ECO:0000259" key="7">
    <source>
        <dbReference type="PROSITE" id="PS50893"/>
    </source>
</evidence>
<protein>
    <submittedName>
        <fullName evidence="8">ABC transporter</fullName>
    </submittedName>
</protein>
<dbReference type="InterPro" id="IPR003439">
    <property type="entry name" value="ABC_transporter-like_ATP-bd"/>
</dbReference>
<comment type="function">
    <text evidence="6">Part of the ABC transporter complex HmuTUV involved in hemin import. Responsible for energy coupling to the transport system.</text>
</comment>
<evidence type="ECO:0000256" key="2">
    <source>
        <dbReference type="ARBA" id="ARBA00022448"/>
    </source>
</evidence>
<dbReference type="Gene3D" id="3.40.50.300">
    <property type="entry name" value="P-loop containing nucleotide triphosphate hydrolases"/>
    <property type="match status" value="1"/>
</dbReference>
<dbReference type="PANTHER" id="PTHR42794">
    <property type="entry name" value="HEMIN IMPORT ATP-BINDING PROTEIN HMUV"/>
    <property type="match status" value="1"/>
</dbReference>
<feature type="domain" description="ABC transporter" evidence="7">
    <location>
        <begin position="3"/>
        <end position="234"/>
    </location>
</feature>
<dbReference type="RefSeq" id="WP_111348253.1">
    <property type="nucleotide sequence ID" value="NZ_QHHQ01000004.1"/>
</dbReference>
<dbReference type="InterPro" id="IPR003593">
    <property type="entry name" value="AAA+_ATPase"/>
</dbReference>
<dbReference type="CDD" id="cd03214">
    <property type="entry name" value="ABC_Iron-Siderophores_B12_Hemin"/>
    <property type="match status" value="1"/>
</dbReference>
<dbReference type="Pfam" id="PF00005">
    <property type="entry name" value="ABC_tran"/>
    <property type="match status" value="1"/>
</dbReference>
<proteinExistence type="inferred from homology"/>
<dbReference type="SUPFAM" id="SSF52540">
    <property type="entry name" value="P-loop containing nucleoside triphosphate hydrolases"/>
    <property type="match status" value="1"/>
</dbReference>
<dbReference type="InterPro" id="IPR027417">
    <property type="entry name" value="P-loop_NTPase"/>
</dbReference>
<dbReference type="SMART" id="SM00382">
    <property type="entry name" value="AAA"/>
    <property type="match status" value="1"/>
</dbReference>